<feature type="non-terminal residue" evidence="2">
    <location>
        <position position="1"/>
    </location>
</feature>
<dbReference type="EMBL" id="BTSX01000153">
    <property type="protein sequence ID" value="GMT08676.1"/>
    <property type="molecule type" value="Genomic_DNA"/>
</dbReference>
<protein>
    <submittedName>
        <fullName evidence="2">Uncharacterized protein</fullName>
    </submittedName>
</protein>
<feature type="compositionally biased region" description="Basic residues" evidence="1">
    <location>
        <begin position="47"/>
        <end position="58"/>
    </location>
</feature>
<evidence type="ECO:0000313" key="2">
    <source>
        <dbReference type="EMBL" id="GMT08676.1"/>
    </source>
</evidence>
<keyword evidence="3" id="KW-1185">Reference proteome</keyword>
<evidence type="ECO:0000313" key="3">
    <source>
        <dbReference type="Proteomes" id="UP001432027"/>
    </source>
</evidence>
<sequence length="64" mass="7885">RRRTRRINPEEQLFPLPLFHLPRRILSSWLYRRSNPPCRSRHDQGSRLHRLRKRRKVGATRSSE</sequence>
<accession>A0AAV5UQF2</accession>
<dbReference type="Proteomes" id="UP001432027">
    <property type="component" value="Unassembled WGS sequence"/>
</dbReference>
<comment type="caution">
    <text evidence="2">The sequence shown here is derived from an EMBL/GenBank/DDBJ whole genome shotgun (WGS) entry which is preliminary data.</text>
</comment>
<dbReference type="AlphaFoldDB" id="A0AAV5UQF2"/>
<organism evidence="2 3">
    <name type="scientific">Pristionchus entomophagus</name>
    <dbReference type="NCBI Taxonomy" id="358040"/>
    <lineage>
        <taxon>Eukaryota</taxon>
        <taxon>Metazoa</taxon>
        <taxon>Ecdysozoa</taxon>
        <taxon>Nematoda</taxon>
        <taxon>Chromadorea</taxon>
        <taxon>Rhabditida</taxon>
        <taxon>Rhabditina</taxon>
        <taxon>Diplogasteromorpha</taxon>
        <taxon>Diplogasteroidea</taxon>
        <taxon>Neodiplogasteridae</taxon>
        <taxon>Pristionchus</taxon>
    </lineage>
</organism>
<name>A0AAV5UQF2_9BILA</name>
<evidence type="ECO:0000256" key="1">
    <source>
        <dbReference type="SAM" id="MobiDB-lite"/>
    </source>
</evidence>
<proteinExistence type="predicted"/>
<reference evidence="2" key="1">
    <citation type="submission" date="2023-10" db="EMBL/GenBank/DDBJ databases">
        <title>Genome assembly of Pristionchus species.</title>
        <authorList>
            <person name="Yoshida K."/>
            <person name="Sommer R.J."/>
        </authorList>
    </citation>
    <scope>NUCLEOTIDE SEQUENCE</scope>
    <source>
        <strain evidence="2">RS0144</strain>
    </source>
</reference>
<gene>
    <name evidence="2" type="ORF">PENTCL1PPCAC_30850</name>
</gene>
<feature type="region of interest" description="Disordered" evidence="1">
    <location>
        <begin position="36"/>
        <end position="64"/>
    </location>
</feature>